<feature type="transmembrane region" description="Helical" evidence="7">
    <location>
        <begin position="204"/>
        <end position="226"/>
    </location>
</feature>
<reference evidence="9 10" key="1">
    <citation type="journal article" date="2020" name="Front. Microbiol.">
        <title>Design of Bacterial Strain-Specific qPCR Assays Using NGS Data and Publicly Available Resources and Its Application to Track Biocontrol Strains.</title>
        <authorList>
            <person name="Hernandez I."/>
            <person name="Sant C."/>
            <person name="Martinez R."/>
            <person name="Fernandez C."/>
        </authorList>
    </citation>
    <scope>NUCLEOTIDE SEQUENCE [LARGE SCALE GENOMIC DNA]</scope>
    <source>
        <strain evidence="9 10">B24</strain>
    </source>
</reference>
<keyword evidence="3" id="KW-1003">Cell membrane</keyword>
<keyword evidence="2 7" id="KW-0813">Transport</keyword>
<evidence type="ECO:0000256" key="6">
    <source>
        <dbReference type="ARBA" id="ARBA00023136"/>
    </source>
</evidence>
<dbReference type="InterPro" id="IPR035906">
    <property type="entry name" value="MetI-like_sf"/>
</dbReference>
<dbReference type="PANTHER" id="PTHR43163:SF6">
    <property type="entry name" value="DIPEPTIDE TRANSPORT SYSTEM PERMEASE PROTEIN DPPB-RELATED"/>
    <property type="match status" value="1"/>
</dbReference>
<evidence type="ECO:0000256" key="3">
    <source>
        <dbReference type="ARBA" id="ARBA00022475"/>
    </source>
</evidence>
<sequence length="341" mass="37578">MVPTAEQLGADEAADVRHSGSTWRYLLVKAGGSAVSLLMVVVLGFFAFRVLPGDPVALLTRGRAITVDQINQLHEKFGLDRPILVQFWDYLVGLFTGDLGTSLVYQRPVTELMGNFIGPTVLLMSVSMVLTVSLGIWVGQKAAWRRGKWFDKSATWLSLFFWSMPTFWFGLLLLLAFSGTGIFPSSGMVTVGTNYTGFAYVLDVARHLVLPVIALSIASYAQYVLIMRSSLLEELGQDYLVTARAKGLPEDQVRRRHALPNALLPTVTMIFLQLAGLIAGAVTVETVFSWPGLGYLTYRAIQGPDFPVLQGTFVVFSSIVIIMNFFADILYRVIDPRVRAA</sequence>
<protein>
    <submittedName>
        <fullName evidence="9">ABC transporter permease</fullName>
    </submittedName>
</protein>
<dbReference type="CDD" id="cd06261">
    <property type="entry name" value="TM_PBP2"/>
    <property type="match status" value="1"/>
</dbReference>
<organism evidence="9 10">
    <name type="scientific">Microbacterium esteraromaticum</name>
    <dbReference type="NCBI Taxonomy" id="57043"/>
    <lineage>
        <taxon>Bacteria</taxon>
        <taxon>Bacillati</taxon>
        <taxon>Actinomycetota</taxon>
        <taxon>Actinomycetes</taxon>
        <taxon>Micrococcales</taxon>
        <taxon>Microbacteriaceae</taxon>
        <taxon>Microbacterium</taxon>
    </lineage>
</organism>
<dbReference type="AlphaFoldDB" id="A0A7D7WEI6"/>
<dbReference type="Pfam" id="PF00528">
    <property type="entry name" value="BPD_transp_1"/>
    <property type="match status" value="1"/>
</dbReference>
<feature type="transmembrane region" description="Helical" evidence="7">
    <location>
        <begin position="159"/>
        <end position="184"/>
    </location>
</feature>
<evidence type="ECO:0000256" key="2">
    <source>
        <dbReference type="ARBA" id="ARBA00022448"/>
    </source>
</evidence>
<evidence type="ECO:0000256" key="4">
    <source>
        <dbReference type="ARBA" id="ARBA00022692"/>
    </source>
</evidence>
<feature type="domain" description="ABC transmembrane type-1" evidence="8">
    <location>
        <begin position="117"/>
        <end position="327"/>
    </location>
</feature>
<dbReference type="Proteomes" id="UP000515708">
    <property type="component" value="Chromosome"/>
</dbReference>
<evidence type="ECO:0000313" key="10">
    <source>
        <dbReference type="Proteomes" id="UP000515708"/>
    </source>
</evidence>
<feature type="transmembrane region" description="Helical" evidence="7">
    <location>
        <begin position="262"/>
        <end position="288"/>
    </location>
</feature>
<comment type="subcellular location">
    <subcellularLocation>
        <location evidence="1 7">Cell membrane</location>
        <topology evidence="1 7">Multi-pass membrane protein</topology>
    </subcellularLocation>
</comment>
<proteinExistence type="inferred from homology"/>
<evidence type="ECO:0000256" key="5">
    <source>
        <dbReference type="ARBA" id="ARBA00022989"/>
    </source>
</evidence>
<comment type="similarity">
    <text evidence="7">Belongs to the binding-protein-dependent transport system permease family.</text>
</comment>
<accession>A0A7D7WEI6</accession>
<dbReference type="Gene3D" id="1.10.3720.10">
    <property type="entry name" value="MetI-like"/>
    <property type="match status" value="1"/>
</dbReference>
<dbReference type="EMBL" id="CP043732">
    <property type="protein sequence ID" value="QMU98715.1"/>
    <property type="molecule type" value="Genomic_DNA"/>
</dbReference>
<name>A0A7D7WEI6_9MICO</name>
<evidence type="ECO:0000256" key="1">
    <source>
        <dbReference type="ARBA" id="ARBA00004651"/>
    </source>
</evidence>
<dbReference type="InterPro" id="IPR000515">
    <property type="entry name" value="MetI-like"/>
</dbReference>
<dbReference type="PROSITE" id="PS50928">
    <property type="entry name" value="ABC_TM1"/>
    <property type="match status" value="1"/>
</dbReference>
<evidence type="ECO:0000313" key="9">
    <source>
        <dbReference type="EMBL" id="QMU98715.1"/>
    </source>
</evidence>
<dbReference type="PANTHER" id="PTHR43163">
    <property type="entry name" value="DIPEPTIDE TRANSPORT SYSTEM PERMEASE PROTEIN DPPB-RELATED"/>
    <property type="match status" value="1"/>
</dbReference>
<dbReference type="GO" id="GO:0005886">
    <property type="term" value="C:plasma membrane"/>
    <property type="evidence" value="ECO:0007669"/>
    <property type="project" value="UniProtKB-SubCell"/>
</dbReference>
<feature type="transmembrane region" description="Helical" evidence="7">
    <location>
        <begin position="308"/>
        <end position="331"/>
    </location>
</feature>
<dbReference type="InterPro" id="IPR045621">
    <property type="entry name" value="BPD_transp_1_N"/>
</dbReference>
<dbReference type="GO" id="GO:0055085">
    <property type="term" value="P:transmembrane transport"/>
    <property type="evidence" value="ECO:0007669"/>
    <property type="project" value="InterPro"/>
</dbReference>
<keyword evidence="6 7" id="KW-0472">Membrane</keyword>
<evidence type="ECO:0000259" key="8">
    <source>
        <dbReference type="PROSITE" id="PS50928"/>
    </source>
</evidence>
<feature type="transmembrane region" description="Helical" evidence="7">
    <location>
        <begin position="26"/>
        <end position="48"/>
    </location>
</feature>
<dbReference type="SUPFAM" id="SSF161098">
    <property type="entry name" value="MetI-like"/>
    <property type="match status" value="1"/>
</dbReference>
<feature type="transmembrane region" description="Helical" evidence="7">
    <location>
        <begin position="116"/>
        <end position="138"/>
    </location>
</feature>
<evidence type="ECO:0000256" key="7">
    <source>
        <dbReference type="RuleBase" id="RU363032"/>
    </source>
</evidence>
<keyword evidence="5 7" id="KW-1133">Transmembrane helix</keyword>
<dbReference type="Pfam" id="PF19300">
    <property type="entry name" value="BPD_transp_1_N"/>
    <property type="match status" value="1"/>
</dbReference>
<keyword evidence="4 7" id="KW-0812">Transmembrane</keyword>
<gene>
    <name evidence="9" type="ORF">FVO59_10990</name>
</gene>